<dbReference type="Pfam" id="PF21280">
    <property type="entry name" value="Helicase_dom4_arc"/>
    <property type="match status" value="1"/>
</dbReference>
<comment type="similarity">
    <text evidence="13">Belongs to the helicase family. Hel308 subfamily.</text>
</comment>
<dbReference type="SMART" id="SM00306">
    <property type="entry name" value="HintN"/>
    <property type="match status" value="1"/>
</dbReference>
<dbReference type="Pfam" id="PF00270">
    <property type="entry name" value="DEAD"/>
    <property type="match status" value="1"/>
</dbReference>
<dbReference type="PANTHER" id="PTHR47961:SF10">
    <property type="entry name" value="ATP-DEPENDENT DNA HELICASE HEL308"/>
    <property type="match status" value="1"/>
</dbReference>
<dbReference type="RefSeq" id="WP_214399261.1">
    <property type="nucleotide sequence ID" value="NZ_LR792632.1"/>
</dbReference>
<evidence type="ECO:0000256" key="11">
    <source>
        <dbReference type="ARBA" id="ARBA00034617"/>
    </source>
</evidence>
<accession>A0A8D6SVU2</accession>
<dbReference type="SUPFAM" id="SSF52540">
    <property type="entry name" value="P-loop containing nucleoside triphosphate hydrolases"/>
    <property type="match status" value="3"/>
</dbReference>
<keyword evidence="9 13" id="KW-0234">DNA repair</keyword>
<keyword evidence="8 13" id="KW-0238">DNA-binding</keyword>
<feature type="binding site" evidence="13">
    <location>
        <position position="20"/>
    </location>
    <ligand>
        <name>ATP</name>
        <dbReference type="ChEBI" id="CHEBI:30616"/>
    </ligand>
</feature>
<dbReference type="GO" id="GO:0006281">
    <property type="term" value="P:DNA repair"/>
    <property type="evidence" value="ECO:0007669"/>
    <property type="project" value="UniProtKB-UniRule"/>
</dbReference>
<evidence type="ECO:0000256" key="3">
    <source>
        <dbReference type="ARBA" id="ARBA00022801"/>
    </source>
</evidence>
<dbReference type="SUPFAM" id="SSF46785">
    <property type="entry name" value="Winged helix' DNA-binding domain"/>
    <property type="match status" value="1"/>
</dbReference>
<dbReference type="InterPro" id="IPR003586">
    <property type="entry name" value="Hint_dom_C"/>
</dbReference>
<dbReference type="InterPro" id="IPR048772">
    <property type="entry name" value="Hel308-like_dom4"/>
</dbReference>
<dbReference type="SUPFAM" id="SSF51294">
    <property type="entry name" value="Hedgehog/intein (Hint) domain"/>
    <property type="match status" value="1"/>
</dbReference>
<proteinExistence type="inferred from homology"/>
<dbReference type="InterPro" id="IPR036844">
    <property type="entry name" value="Hint_dom_sf"/>
</dbReference>
<dbReference type="InterPro" id="IPR004042">
    <property type="entry name" value="Intein_endonuc_central"/>
</dbReference>
<dbReference type="Pfam" id="PF14528">
    <property type="entry name" value="LAGLIDADG_3"/>
    <property type="match status" value="1"/>
</dbReference>
<dbReference type="GO" id="GO:0003677">
    <property type="term" value="F:DNA binding"/>
    <property type="evidence" value="ECO:0007669"/>
    <property type="project" value="UniProtKB-UniRule"/>
</dbReference>
<evidence type="ECO:0000256" key="8">
    <source>
        <dbReference type="ARBA" id="ARBA00023125"/>
    </source>
</evidence>
<dbReference type="InterPro" id="IPR027417">
    <property type="entry name" value="P-loop_NTPase"/>
</dbReference>
<dbReference type="PROSITE" id="PS50817">
    <property type="entry name" value="INTEIN_N_TER"/>
    <property type="match status" value="1"/>
</dbReference>
<dbReference type="InterPro" id="IPR003587">
    <property type="entry name" value="Hint_dom_N"/>
</dbReference>
<dbReference type="InterPro" id="IPR030934">
    <property type="entry name" value="Intein_C"/>
</dbReference>
<organism evidence="16 17">
    <name type="scientific">Methanocaldococcus lauensis</name>
    <dbReference type="NCBI Taxonomy" id="2546128"/>
    <lineage>
        <taxon>Archaea</taxon>
        <taxon>Methanobacteriati</taxon>
        <taxon>Methanobacteriota</taxon>
        <taxon>Methanomada group</taxon>
        <taxon>Methanococci</taxon>
        <taxon>Methanococcales</taxon>
        <taxon>Methanocaldococcaceae</taxon>
        <taxon>Methanocaldococcus</taxon>
    </lineage>
</organism>
<dbReference type="HAMAP" id="MF_00442">
    <property type="entry name" value="Helicase_Hel308"/>
    <property type="match status" value="1"/>
</dbReference>
<dbReference type="GO" id="GO:0005524">
    <property type="term" value="F:ATP binding"/>
    <property type="evidence" value="ECO:0007669"/>
    <property type="project" value="UniProtKB-UniRule"/>
</dbReference>
<evidence type="ECO:0000256" key="13">
    <source>
        <dbReference type="HAMAP-Rule" id="MF_00442"/>
    </source>
</evidence>
<keyword evidence="4 13" id="KW-0347">Helicase</keyword>
<dbReference type="GO" id="GO:0004519">
    <property type="term" value="F:endonuclease activity"/>
    <property type="evidence" value="ECO:0007669"/>
    <property type="project" value="InterPro"/>
</dbReference>
<dbReference type="GeneID" id="65883683"/>
<evidence type="ECO:0000256" key="12">
    <source>
        <dbReference type="ARBA" id="ARBA00048988"/>
    </source>
</evidence>
<dbReference type="KEGG" id="mesg:MLAUSG7_0877"/>
<keyword evidence="1 13" id="KW-0547">Nucleotide-binding</keyword>
<comment type="catalytic activity">
    <reaction evidence="12 13">
        <text>ATP + H2O = ADP + phosphate + H(+)</text>
        <dbReference type="Rhea" id="RHEA:13065"/>
        <dbReference type="ChEBI" id="CHEBI:15377"/>
        <dbReference type="ChEBI" id="CHEBI:15378"/>
        <dbReference type="ChEBI" id="CHEBI:30616"/>
        <dbReference type="ChEBI" id="CHEBI:43474"/>
        <dbReference type="ChEBI" id="CHEBI:456216"/>
        <dbReference type="EC" id="5.6.2.4"/>
    </reaction>
</comment>
<dbReference type="InterPro" id="IPR022965">
    <property type="entry name" value="Helicase_Hel308"/>
</dbReference>
<dbReference type="InterPro" id="IPR006141">
    <property type="entry name" value="Intein_N"/>
</dbReference>
<evidence type="ECO:0000256" key="9">
    <source>
        <dbReference type="ARBA" id="ARBA00023204"/>
    </source>
</evidence>
<dbReference type="Pfam" id="PF14890">
    <property type="entry name" value="Intein_splicing"/>
    <property type="match status" value="1"/>
</dbReference>
<dbReference type="GO" id="GO:0016818">
    <property type="term" value="F:hydrolase activity, acting on acid anhydrides, in phosphorus-containing anhydrides"/>
    <property type="evidence" value="ECO:0007669"/>
    <property type="project" value="UniProtKB-UniRule"/>
</dbReference>
<dbReference type="SMART" id="SM00487">
    <property type="entry name" value="DEXDc"/>
    <property type="match status" value="1"/>
</dbReference>
<dbReference type="PRINTS" id="PR00379">
    <property type="entry name" value="INTEIN"/>
</dbReference>
<keyword evidence="10 13" id="KW-0413">Isomerase</keyword>
<dbReference type="NCBIfam" id="TIGR01445">
    <property type="entry name" value="intein_Nterm"/>
    <property type="match status" value="1"/>
</dbReference>
<dbReference type="InterPro" id="IPR036390">
    <property type="entry name" value="WH_DNA-bd_sf"/>
</dbReference>
<dbReference type="Gene3D" id="3.10.28.10">
    <property type="entry name" value="Homing endonucleases"/>
    <property type="match status" value="1"/>
</dbReference>
<keyword evidence="3 13" id="KW-0378">Hydrolase</keyword>
<dbReference type="InterPro" id="IPR027434">
    <property type="entry name" value="Homing_endonucl"/>
</dbReference>
<dbReference type="NCBIfam" id="TIGR01443">
    <property type="entry name" value="intein_Cterm"/>
    <property type="match status" value="1"/>
</dbReference>
<evidence type="ECO:0000259" key="14">
    <source>
        <dbReference type="PROSITE" id="PS50819"/>
    </source>
</evidence>
<dbReference type="SUPFAM" id="SSF55608">
    <property type="entry name" value="Homing endonucleases"/>
    <property type="match status" value="1"/>
</dbReference>
<dbReference type="Gene3D" id="1.10.3380.30">
    <property type="match status" value="1"/>
</dbReference>
<gene>
    <name evidence="13" type="primary">hel308</name>
    <name evidence="16" type="ORF">MLAUSG7_0877</name>
</gene>
<comment type="function">
    <text evidence="13">DNA-dependent ATPase and 3'-5' DNA helicase that may be involved in repair of stalled replication forks.</text>
</comment>
<dbReference type="SMART" id="SM00305">
    <property type="entry name" value="HintC"/>
    <property type="match status" value="1"/>
</dbReference>
<dbReference type="Proteomes" id="UP000679213">
    <property type="component" value="Chromosome I"/>
</dbReference>
<comment type="catalytic activity">
    <reaction evidence="11 13">
        <text>Couples ATP hydrolysis with the unwinding of duplex DNA by translocating in the 3'-5' direction.</text>
        <dbReference type="EC" id="5.6.2.4"/>
    </reaction>
</comment>
<comment type="subunit">
    <text evidence="13">Monomer.</text>
</comment>
<dbReference type="Pfam" id="PF20470">
    <property type="entry name" value="HTH_61"/>
    <property type="match status" value="1"/>
</dbReference>
<feature type="domain" description="Helicase ATP-binding" evidence="15">
    <location>
        <begin position="25"/>
        <end position="195"/>
    </location>
</feature>
<keyword evidence="2 13" id="KW-0227">DNA damage</keyword>
<dbReference type="EC" id="5.6.2.4" evidence="13"/>
<dbReference type="Gene3D" id="3.40.50.300">
    <property type="entry name" value="P-loop containing nucleotide triphosphate hydrolases"/>
    <property type="match status" value="3"/>
</dbReference>
<dbReference type="EMBL" id="LR792632">
    <property type="protein sequence ID" value="CAB3288744.1"/>
    <property type="molecule type" value="Genomic_DNA"/>
</dbReference>
<sequence>MEKVLNVLKDFGIKELRPPQKKALDRGLLNNKNFLISIPTASGKTLIGEMALINHLLDENKKPTGKKGIFIVPLKALASEKYEEFKNKYEKYGLRVALSIGDYSEEEDLSNYDLIITTAEKLDSLWRHKIPWINDVSVVVVDEIHLINDESRGGTLEILLTKLKELDIQIIGLSATIGNPEELAEWLNAELIVDDWRPVELKKGIYKEGVIEYLNGSCKRIKVENNDIYSLVVDCIKDGGCCLIFCNTKKGAVNEAKKLNLKKFLTDEEKMKLKDIAEEILSILEPPTEMCKTLAECILNGVAFHHAGLTYQHRKIVETAFRERLIKVICCTPTLCLNANTEILQESGFKKITELNKNEKVFALCGKEIKPVSGWKVHKTPQHEYNIVIKTVNGLEITTTPNHIFLVKNGKEICEKEARELKVGDYVATVDKIRIKEKDIGLSNGDLYFIGYFIGDGYTGVIEKNVFKGCPDLAFNPKYPPNFDDSELHKKYFLKCRISKGVAHYRYSKKLRKIFNKLNLLTKDNKNIDAFCNLPLEKLSYFIAGLFDSDGYIDLNRKNIEFYSISEKLIKKLQFVLLRFGIHSSIRKKKTKCKDIYVLTIRDFISIKRFYENIPLRHKEKRRKLEEIIKSKEIAKIWCDCGFKVDLTMFKPRTKHQEELNKKRVKLLFELLNGKKLVTNYKDYYSKRKNSHFDFIIREKVGGNRKGVYYSLNDKGRILMNLLNENIKDKKNLEEMYNFLANLEKCPVCGKPIHKEMRHSWKKECYDGDIYWSKIKEIKKIKVNDKYAYDIELPDDGSNSHYIVANGFIVHNSAGINLPCRRVIVKDLTRYTNRGLRYIPIMEVQQCIGRAGRPGLDPYGEGIIIAKGDRDYLRAYQILTQKPEPIYSKLSNQHVLRTQLLGLISTGYIKDEYDLESFIKNTFYAYQYGNLREVAKNIYEVINFLEENEFIVDFVPTELGKKISELYIDPLSAKYIIDGLKEMEKEEDLYYLYLVSKTLEMMPNLRVYRSEEFDLISEMEYFGIKNFDIEDLEAFKTAKMLYDWINETPEEKILKKYKIEPGILRYKVENAVWIMHALKEIAKILNKNTDIPEKLEIRLEYGAKEDIIELLNIKYIGRVRARKLYNAGIKSIDDIINNPSKVAQIIGEKITKKILNELGVKYEQQKLL</sequence>
<feature type="domain" description="DOD-type homing endonuclease" evidence="14">
    <location>
        <begin position="449"/>
        <end position="582"/>
    </location>
</feature>
<dbReference type="InterPro" id="IPR011545">
    <property type="entry name" value="DEAD/DEAH_box_helicase_dom"/>
</dbReference>
<evidence type="ECO:0000256" key="7">
    <source>
        <dbReference type="ARBA" id="ARBA00023000"/>
    </source>
</evidence>
<evidence type="ECO:0000313" key="16">
    <source>
        <dbReference type="EMBL" id="CAB3288744.1"/>
    </source>
</evidence>
<dbReference type="PANTHER" id="PTHR47961">
    <property type="entry name" value="DNA POLYMERASE THETA, PUTATIVE (AFU_ORTHOLOGUE AFUA_1G05260)-RELATED"/>
    <property type="match status" value="1"/>
</dbReference>
<evidence type="ECO:0000256" key="10">
    <source>
        <dbReference type="ARBA" id="ARBA00023235"/>
    </source>
</evidence>
<keyword evidence="6 13" id="KW-0067">ATP-binding</keyword>
<name>A0A8D6SVU2_9EURY</name>
<dbReference type="SUPFAM" id="SSF158702">
    <property type="entry name" value="Sec63 N-terminal domain-like"/>
    <property type="match status" value="1"/>
</dbReference>
<evidence type="ECO:0000256" key="2">
    <source>
        <dbReference type="ARBA" id="ARBA00022763"/>
    </source>
</evidence>
<dbReference type="FunFam" id="3.10.28.10:FF:000019">
    <property type="entry name" value="Vitamin B12-dependent ribonucleotide reductase"/>
    <property type="match status" value="1"/>
</dbReference>
<dbReference type="CDD" id="cd00081">
    <property type="entry name" value="Hint"/>
    <property type="match status" value="1"/>
</dbReference>
<evidence type="ECO:0000313" key="17">
    <source>
        <dbReference type="Proteomes" id="UP000679213"/>
    </source>
</evidence>
<dbReference type="AlphaFoldDB" id="A0A8D6SVU2"/>
<evidence type="ECO:0000256" key="6">
    <source>
        <dbReference type="ARBA" id="ARBA00022840"/>
    </source>
</evidence>
<dbReference type="Gene3D" id="1.10.150.20">
    <property type="entry name" value="5' to 3' exonuclease, C-terminal subdomain"/>
    <property type="match status" value="1"/>
</dbReference>
<keyword evidence="17" id="KW-1185">Reference proteome</keyword>
<evidence type="ECO:0000256" key="4">
    <source>
        <dbReference type="ARBA" id="ARBA00022806"/>
    </source>
</evidence>
<dbReference type="InterPro" id="IPR006142">
    <property type="entry name" value="INTEIN"/>
</dbReference>
<keyword evidence="7" id="KW-0651">Protein splicing</keyword>
<dbReference type="InterPro" id="IPR014001">
    <property type="entry name" value="Helicase_ATP-bd"/>
</dbReference>
<dbReference type="InterPro" id="IPR050474">
    <property type="entry name" value="Hel308_SKI2-like"/>
</dbReference>
<dbReference type="InterPro" id="IPR004860">
    <property type="entry name" value="LAGLIDADG_dom"/>
</dbReference>
<keyword evidence="5" id="KW-0068">Autocatalytic cleavage</keyword>
<dbReference type="GO" id="GO:0016539">
    <property type="term" value="P:intein-mediated protein splicing"/>
    <property type="evidence" value="ECO:0007669"/>
    <property type="project" value="InterPro"/>
</dbReference>
<evidence type="ECO:0000259" key="15">
    <source>
        <dbReference type="PROSITE" id="PS51192"/>
    </source>
</evidence>
<evidence type="ECO:0000256" key="1">
    <source>
        <dbReference type="ARBA" id="ARBA00022741"/>
    </source>
</evidence>
<dbReference type="Pfam" id="PF14520">
    <property type="entry name" value="HHH_5"/>
    <property type="match status" value="1"/>
</dbReference>
<evidence type="ECO:0000256" key="5">
    <source>
        <dbReference type="ARBA" id="ARBA00022813"/>
    </source>
</evidence>
<dbReference type="PROSITE" id="PS51192">
    <property type="entry name" value="HELICASE_ATP_BIND_1"/>
    <property type="match status" value="1"/>
</dbReference>
<dbReference type="CDD" id="cd18028">
    <property type="entry name" value="DEXHc_archSki2"/>
    <property type="match status" value="1"/>
</dbReference>
<dbReference type="Gene3D" id="2.170.16.10">
    <property type="entry name" value="Hedgehog/Intein (Hint) domain"/>
    <property type="match status" value="2"/>
</dbReference>
<dbReference type="PROSITE" id="PS50818">
    <property type="entry name" value="INTEIN_C_TER"/>
    <property type="match status" value="1"/>
</dbReference>
<protein>
    <recommendedName>
        <fullName evidence="13">ATP-dependent DNA helicase Hel308</fullName>
        <ecNumber evidence="13">5.6.2.4</ecNumber>
    </recommendedName>
    <alternativeName>
        <fullName evidence="13">DNA 3'-5' helicase Hel308</fullName>
    </alternativeName>
</protein>
<dbReference type="GO" id="GO:0043138">
    <property type="term" value="F:3'-5' DNA helicase activity"/>
    <property type="evidence" value="ECO:0007669"/>
    <property type="project" value="UniProtKB-UniRule"/>
</dbReference>
<dbReference type="PROSITE" id="PS50819">
    <property type="entry name" value="INTEIN_ENDONUCLEASE"/>
    <property type="match status" value="1"/>
</dbReference>
<dbReference type="InterPro" id="IPR046931">
    <property type="entry name" value="HTH_61"/>
</dbReference>
<reference evidence="16 17" key="1">
    <citation type="submission" date="2020-04" db="EMBL/GenBank/DDBJ databases">
        <authorList>
            <consortium name="Genoscope - CEA"/>
            <person name="William W."/>
        </authorList>
    </citation>
    <scope>NUCLEOTIDE SEQUENCE [LARGE SCALE GENOMIC DNA]</scope>
    <source>
        <strain evidence="16 17">SG7</strain>
    </source>
</reference>